<evidence type="ECO:0000313" key="12">
    <source>
        <dbReference type="EMBL" id="QJT08388.1"/>
    </source>
</evidence>
<evidence type="ECO:0000256" key="7">
    <source>
        <dbReference type="ARBA" id="ARBA00024197"/>
    </source>
</evidence>
<dbReference type="Proteomes" id="UP000503251">
    <property type="component" value="Chromosome"/>
</dbReference>
<evidence type="ECO:0000313" key="15">
    <source>
        <dbReference type="Proteomes" id="UP000503251"/>
    </source>
</evidence>
<dbReference type="GO" id="GO:0005886">
    <property type="term" value="C:plasma membrane"/>
    <property type="evidence" value="ECO:0007669"/>
    <property type="project" value="UniProtKB-SubCell"/>
</dbReference>
<dbReference type="EMBL" id="QMIF01000008">
    <property type="protein sequence ID" value="TVM33141.1"/>
    <property type="molecule type" value="Genomic_DNA"/>
</dbReference>
<gene>
    <name evidence="13" type="ORF">DQK91_13370</name>
    <name evidence="12" type="ORF">E8L03_05370</name>
</gene>
<keyword evidence="6" id="KW-0143">Chaperone</keyword>
<dbReference type="InterPro" id="IPR018704">
    <property type="entry name" value="SecYEG/CpoB_TPR"/>
</dbReference>
<evidence type="ECO:0000256" key="4">
    <source>
        <dbReference type="ARBA" id="ARBA00022989"/>
    </source>
</evidence>
<dbReference type="Pfam" id="PF09976">
    <property type="entry name" value="TPR_21"/>
    <property type="match status" value="1"/>
</dbReference>
<dbReference type="AlphaFoldDB" id="A0A6P1ZG37"/>
<reference evidence="12 15" key="2">
    <citation type="submission" date="2019-04" db="EMBL/GenBank/DDBJ databases">
        <title>Isolation and culture of sulfate reducing bacteria from the cold seep of the South China Sea.</title>
        <authorList>
            <person name="Sun C."/>
            <person name="Liu R."/>
        </authorList>
    </citation>
    <scope>NUCLEOTIDE SEQUENCE [LARGE SCALE GENOMIC DNA]</scope>
    <source>
        <strain evidence="12 15">CS1</strain>
    </source>
</reference>
<accession>A0A6P1ZG37</accession>
<keyword evidence="2" id="KW-1003">Cell membrane</keyword>
<feature type="region of interest" description="Disordered" evidence="9">
    <location>
        <begin position="1"/>
        <end position="22"/>
    </location>
</feature>
<comment type="subcellular location">
    <subcellularLocation>
        <location evidence="1">Cell membrane</location>
        <topology evidence="1">Single-pass type II membrane protein</topology>
    </subcellularLocation>
</comment>
<dbReference type="PANTHER" id="PTHR38035:SF1">
    <property type="entry name" value="ANCILLARY SECYEG TRANSLOCON SUBUNIT"/>
    <property type="match status" value="1"/>
</dbReference>
<dbReference type="EMBL" id="CP039543">
    <property type="protein sequence ID" value="QJT08388.1"/>
    <property type="molecule type" value="Genomic_DNA"/>
</dbReference>
<evidence type="ECO:0000259" key="11">
    <source>
        <dbReference type="Pfam" id="PF09976"/>
    </source>
</evidence>
<dbReference type="RefSeq" id="WP_144305871.1">
    <property type="nucleotide sequence ID" value="NZ_CP039543.1"/>
</dbReference>
<organism evidence="13 14">
    <name type="scientific">Oceanidesulfovibrio marinus</name>
    <dbReference type="NCBI Taxonomy" id="370038"/>
    <lineage>
        <taxon>Bacteria</taxon>
        <taxon>Pseudomonadati</taxon>
        <taxon>Thermodesulfobacteriota</taxon>
        <taxon>Desulfovibrionia</taxon>
        <taxon>Desulfovibrionales</taxon>
        <taxon>Desulfovibrionaceae</taxon>
        <taxon>Oceanidesulfovibrio</taxon>
    </lineage>
</organism>
<keyword evidence="5 10" id="KW-0472">Membrane</keyword>
<name>A0A6P1ZG37_9BACT</name>
<evidence type="ECO:0000256" key="6">
    <source>
        <dbReference type="ARBA" id="ARBA00023186"/>
    </source>
</evidence>
<dbReference type="OrthoDB" id="5457704at2"/>
<comment type="similarity">
    <text evidence="7">Belongs to the YfgM family.</text>
</comment>
<reference evidence="13 14" key="1">
    <citation type="submission" date="2018-06" db="EMBL/GenBank/DDBJ databases">
        <title>Complete genome of Desulfovibrio marinus P48SEP.</title>
        <authorList>
            <person name="Crispim J.S."/>
            <person name="Vidigal P.M.P."/>
            <person name="Silva L.C.F."/>
            <person name="Araujo L.C."/>
            <person name="Laguardia C.N."/>
            <person name="Dias R.S."/>
            <person name="Sousa M.P."/>
            <person name="Paula S.O."/>
            <person name="Silva C."/>
        </authorList>
    </citation>
    <scope>NUCLEOTIDE SEQUENCE [LARGE SCALE GENOMIC DNA]</scope>
    <source>
        <strain evidence="13 14">P48SEP</strain>
    </source>
</reference>
<dbReference type="InterPro" id="IPR026039">
    <property type="entry name" value="YfgM"/>
</dbReference>
<evidence type="ECO:0000256" key="2">
    <source>
        <dbReference type="ARBA" id="ARBA00022475"/>
    </source>
</evidence>
<keyword evidence="3 10" id="KW-0812">Transmembrane</keyword>
<dbReference type="SUPFAM" id="SSF48452">
    <property type="entry name" value="TPR-like"/>
    <property type="match status" value="1"/>
</dbReference>
<evidence type="ECO:0000313" key="13">
    <source>
        <dbReference type="EMBL" id="TVM33141.1"/>
    </source>
</evidence>
<evidence type="ECO:0000256" key="8">
    <source>
        <dbReference type="ARBA" id="ARBA00024235"/>
    </source>
</evidence>
<evidence type="ECO:0000256" key="5">
    <source>
        <dbReference type="ARBA" id="ARBA00023136"/>
    </source>
</evidence>
<evidence type="ECO:0000313" key="14">
    <source>
        <dbReference type="Proteomes" id="UP000434052"/>
    </source>
</evidence>
<feature type="transmembrane region" description="Helical" evidence="10">
    <location>
        <begin position="49"/>
        <end position="69"/>
    </location>
</feature>
<feature type="domain" description="Ancillary SecYEG translocon subunit/Cell division coordinator CpoB TPR" evidence="11">
    <location>
        <begin position="48"/>
        <end position="175"/>
    </location>
</feature>
<evidence type="ECO:0000256" key="10">
    <source>
        <dbReference type="SAM" id="Phobius"/>
    </source>
</evidence>
<dbReference type="Proteomes" id="UP000434052">
    <property type="component" value="Unassembled WGS sequence"/>
</dbReference>
<protein>
    <recommendedName>
        <fullName evidence="8">Ancillary SecYEG translocon subunit</fullName>
    </recommendedName>
</protein>
<dbReference type="InterPro" id="IPR011990">
    <property type="entry name" value="TPR-like_helical_dom_sf"/>
</dbReference>
<evidence type="ECO:0000256" key="1">
    <source>
        <dbReference type="ARBA" id="ARBA00004401"/>
    </source>
</evidence>
<dbReference type="PANTHER" id="PTHR38035">
    <property type="entry name" value="UPF0070 PROTEIN YFGM"/>
    <property type="match status" value="1"/>
</dbReference>
<sequence>MAARNNTKSSKGEPNGAPAQHHSGIAGALEDLEVSDDLHPLLQFIVDHIKPLAAGLVVFLLVIAGYGIWEYTQGQAMTKASNELGTILAQPAGEERIAALEQFLKSAPGELKEGVRLELASELADAGQYERAAEAWQTVGKDQGQTFQVISSIGRAQSLMQDDKSKEALQVLEDALAMAGESFYVPLNRMIANAAEESGNYARAVDALKKIAASDESRPQMYLKDKIARLEAQMNKES</sequence>
<proteinExistence type="inferred from homology"/>
<evidence type="ECO:0000256" key="3">
    <source>
        <dbReference type="ARBA" id="ARBA00022692"/>
    </source>
</evidence>
<evidence type="ECO:0000256" key="9">
    <source>
        <dbReference type="SAM" id="MobiDB-lite"/>
    </source>
</evidence>
<dbReference type="Gene3D" id="1.25.40.10">
    <property type="entry name" value="Tetratricopeptide repeat domain"/>
    <property type="match status" value="1"/>
</dbReference>
<dbReference type="GO" id="GO:0044877">
    <property type="term" value="F:protein-containing complex binding"/>
    <property type="evidence" value="ECO:0007669"/>
    <property type="project" value="InterPro"/>
</dbReference>
<keyword evidence="15" id="KW-1185">Reference proteome</keyword>
<keyword evidence="4 10" id="KW-1133">Transmembrane helix</keyword>